<protein>
    <recommendedName>
        <fullName evidence="7">ArpU family transcriptional regulator</fullName>
    </recommendedName>
</protein>
<sequence>MKGTNTLTFKQKQAVVKSLFKQYHRAKLRLYCLENMNYYPQVSTSVIKETKNQYKKSMAERLNSGIEDKDELKSLISSFEMIIKALSHDSQLIIVNEYVEQKENEWWVDYYSRATYYRLKTRALEEFLFYVNVY</sequence>
<dbReference type="EMBL" id="NFLB01000011">
    <property type="protein sequence ID" value="OUQ04445.1"/>
    <property type="molecule type" value="Genomic_DNA"/>
</dbReference>
<reference evidence="1" key="6">
    <citation type="submission" date="2021-09" db="EMBL/GenBank/DDBJ databases">
        <authorList>
            <person name="Gilroy R."/>
        </authorList>
    </citation>
    <scope>NUCLEOTIDE SEQUENCE</scope>
    <source>
        <strain evidence="1">CHK193-16274</strain>
    </source>
</reference>
<dbReference type="Proteomes" id="UP000749320">
    <property type="component" value="Unassembled WGS sequence"/>
</dbReference>
<evidence type="ECO:0000313" key="1">
    <source>
        <dbReference type="EMBL" id="HJF41060.1"/>
    </source>
</evidence>
<evidence type="ECO:0000313" key="2">
    <source>
        <dbReference type="EMBL" id="MBS5588555.1"/>
    </source>
</evidence>
<reference evidence="1" key="4">
    <citation type="journal article" date="2021" name="PeerJ">
        <title>Extensive microbial diversity within the chicken gut microbiome revealed by metagenomics and culture.</title>
        <authorList>
            <person name="Gilroy R."/>
            <person name="Ravi A."/>
            <person name="Getino M."/>
            <person name="Pursley I."/>
            <person name="Horton D.L."/>
            <person name="Alikhan N.F."/>
            <person name="Baker D."/>
            <person name="Gharbi K."/>
            <person name="Hall N."/>
            <person name="Watson M."/>
            <person name="Adriaenssens E.M."/>
            <person name="Foster-Nyarko E."/>
            <person name="Jarju S."/>
            <person name="Secka A."/>
            <person name="Antonio M."/>
            <person name="Oren A."/>
            <person name="Chaudhuri R.R."/>
            <person name="La Ragione R."/>
            <person name="Hildebrand F."/>
            <person name="Pallen M.J."/>
        </authorList>
    </citation>
    <scope>NUCLEOTIDE SEQUENCE</scope>
    <source>
        <strain evidence="1">CHK193-16274</strain>
    </source>
</reference>
<reference evidence="5" key="1">
    <citation type="submission" date="2017-04" db="EMBL/GenBank/DDBJ databases">
        <title>Function of individual gut microbiota members based on whole genome sequencing of pure cultures obtained from chicken caecum.</title>
        <authorList>
            <person name="Medvecky M."/>
            <person name="Cejkova D."/>
            <person name="Polansky O."/>
            <person name="Karasova D."/>
            <person name="Kubasova T."/>
            <person name="Cizek A."/>
            <person name="Rychlik I."/>
        </authorList>
    </citation>
    <scope>NUCLEOTIDE SEQUENCE [LARGE SCALE GENOMIC DNA]</scope>
    <source>
        <strain evidence="5">An149</strain>
    </source>
</reference>
<proteinExistence type="predicted"/>
<dbReference type="InterPro" id="IPR058231">
    <property type="entry name" value="MG284-like_C"/>
</dbReference>
<comment type="caution">
    <text evidence="3">The sequence shown here is derived from an EMBL/GenBank/DDBJ whole genome shotgun (WGS) entry which is preliminary data.</text>
</comment>
<accession>A0A1Y4QGN3</accession>
<reference evidence="3" key="2">
    <citation type="journal article" date="2018" name="BMC Genomics">
        <title>Whole genome sequencing and function prediction of 133 gut anaerobes isolated from chicken caecum in pure cultures.</title>
        <authorList>
            <person name="Medvecky M."/>
            <person name="Cejkova D."/>
            <person name="Polansky O."/>
            <person name="Karasova D."/>
            <person name="Kubasova T."/>
            <person name="Cizek A."/>
            <person name="Rychlik I."/>
        </authorList>
    </citation>
    <scope>NUCLEOTIDE SEQUENCE</scope>
    <source>
        <strain evidence="3">An149</strain>
    </source>
</reference>
<gene>
    <name evidence="3" type="ORF">B5E91_09850</name>
    <name evidence="4" type="ORF">DXB31_00120</name>
    <name evidence="1" type="ORF">K8V91_09070</name>
    <name evidence="2" type="ORF">KHX14_07015</name>
</gene>
<evidence type="ECO:0000313" key="3">
    <source>
        <dbReference type="EMBL" id="OUQ04445.1"/>
    </source>
</evidence>
<dbReference type="RefSeq" id="WP_004608891.1">
    <property type="nucleotide sequence ID" value="NZ_CABKNM010000011.1"/>
</dbReference>
<reference evidence="2" key="5">
    <citation type="submission" date="2021-02" db="EMBL/GenBank/DDBJ databases">
        <title>Infant gut strain persistence is associated with maternal origin, phylogeny, and functional potential including surface adhesion and iron acquisition.</title>
        <authorList>
            <person name="Lou Y.C."/>
        </authorList>
    </citation>
    <scope>NUCLEOTIDE SEQUENCE</scope>
    <source>
        <strain evidence="2">L3_108_000G1_dasL3_108_000G1_metabat.metabat.11</strain>
    </source>
</reference>
<dbReference type="Proteomes" id="UP000751224">
    <property type="component" value="Unassembled WGS sequence"/>
</dbReference>
<evidence type="ECO:0000313" key="4">
    <source>
        <dbReference type="EMBL" id="RGO14043.1"/>
    </source>
</evidence>
<organism evidence="3 5">
    <name type="scientific">Thomasclavelia spiroformis</name>
    <dbReference type="NCBI Taxonomy" id="29348"/>
    <lineage>
        <taxon>Bacteria</taxon>
        <taxon>Bacillati</taxon>
        <taxon>Bacillota</taxon>
        <taxon>Erysipelotrichia</taxon>
        <taxon>Erysipelotrichales</taxon>
        <taxon>Coprobacillaceae</taxon>
        <taxon>Thomasclavelia</taxon>
    </lineage>
</organism>
<reference evidence="4 6" key="3">
    <citation type="submission" date="2018-08" db="EMBL/GenBank/DDBJ databases">
        <title>A genome reference for cultivated species of the human gut microbiota.</title>
        <authorList>
            <person name="Zou Y."/>
            <person name="Xue W."/>
            <person name="Luo G."/>
        </authorList>
    </citation>
    <scope>NUCLEOTIDE SEQUENCE [LARGE SCALE GENOMIC DNA]</scope>
    <source>
        <strain evidence="4 6">OM02-6</strain>
    </source>
</reference>
<dbReference type="NCBIfam" id="NF045770">
    <property type="entry name" value="MPN403_MG284_C"/>
    <property type="match status" value="1"/>
</dbReference>
<dbReference type="EMBL" id="DYWV01000310">
    <property type="protein sequence ID" value="HJF41060.1"/>
    <property type="molecule type" value="Genomic_DNA"/>
</dbReference>
<name>A0A1Y4QGN3_9FIRM</name>
<evidence type="ECO:0000313" key="6">
    <source>
        <dbReference type="Proteomes" id="UP000261087"/>
    </source>
</evidence>
<dbReference type="Proteomes" id="UP000196258">
    <property type="component" value="Unassembled WGS sequence"/>
</dbReference>
<dbReference type="EMBL" id="JAGZCC010000037">
    <property type="protein sequence ID" value="MBS5588555.1"/>
    <property type="molecule type" value="Genomic_DNA"/>
</dbReference>
<dbReference type="EMBL" id="QSVF01000001">
    <property type="protein sequence ID" value="RGO14043.1"/>
    <property type="molecule type" value="Genomic_DNA"/>
</dbReference>
<dbReference type="GeneID" id="94017984"/>
<dbReference type="AlphaFoldDB" id="A0A1Y4QGN3"/>
<dbReference type="Proteomes" id="UP000261087">
    <property type="component" value="Unassembled WGS sequence"/>
</dbReference>
<evidence type="ECO:0008006" key="7">
    <source>
        <dbReference type="Google" id="ProtNLM"/>
    </source>
</evidence>
<evidence type="ECO:0000313" key="5">
    <source>
        <dbReference type="Proteomes" id="UP000196258"/>
    </source>
</evidence>